<name>A0A381QU31_9ZZZZ</name>
<dbReference type="PANTHER" id="PTHR31793:SF27">
    <property type="entry name" value="NOVEL THIOESTERASE SUPERFAMILY DOMAIN AND SAPOSIN A-TYPE DOMAIN CONTAINING PROTEIN (0610012H03RIK)"/>
    <property type="match status" value="1"/>
</dbReference>
<sequence>VRVIYGHTDMMGRVYYGRFYEYFESARSHFLREIGLPYTEIEKSGVFVPVIESHCEYRHPATYDDVLIVRTILREAPRAKMKIEYEVLLEESEKLVAIGHTVHTFMNGKGKPVRPPKGLLSVVENRLSKHE</sequence>
<keyword evidence="2" id="KW-0378">Hydrolase</keyword>
<evidence type="ECO:0000313" key="3">
    <source>
        <dbReference type="EMBL" id="SUZ82454.1"/>
    </source>
</evidence>
<dbReference type="Gene3D" id="3.10.129.10">
    <property type="entry name" value="Hotdog Thioesterase"/>
    <property type="match status" value="1"/>
</dbReference>
<feature type="non-terminal residue" evidence="3">
    <location>
        <position position="1"/>
    </location>
</feature>
<dbReference type="Pfam" id="PF13279">
    <property type="entry name" value="4HBT_2"/>
    <property type="match status" value="1"/>
</dbReference>
<evidence type="ECO:0000256" key="1">
    <source>
        <dbReference type="ARBA" id="ARBA00005953"/>
    </source>
</evidence>
<reference evidence="3" key="1">
    <citation type="submission" date="2018-05" db="EMBL/GenBank/DDBJ databases">
        <authorList>
            <person name="Lanie J.A."/>
            <person name="Ng W.-L."/>
            <person name="Kazmierczak K.M."/>
            <person name="Andrzejewski T.M."/>
            <person name="Davidsen T.M."/>
            <person name="Wayne K.J."/>
            <person name="Tettelin H."/>
            <person name="Glass J.I."/>
            <person name="Rusch D."/>
            <person name="Podicherti R."/>
            <person name="Tsui H.-C.T."/>
            <person name="Winkler M.E."/>
        </authorList>
    </citation>
    <scope>NUCLEOTIDE SEQUENCE</scope>
</reference>
<protein>
    <recommendedName>
        <fullName evidence="4">Thioesterase domain-containing protein</fullName>
    </recommendedName>
</protein>
<gene>
    <name evidence="3" type="ORF">METZ01_LOCUS35308</name>
</gene>
<evidence type="ECO:0000256" key="2">
    <source>
        <dbReference type="ARBA" id="ARBA00022801"/>
    </source>
</evidence>
<dbReference type="CDD" id="cd00586">
    <property type="entry name" value="4HBT"/>
    <property type="match status" value="1"/>
</dbReference>
<dbReference type="SUPFAM" id="SSF54637">
    <property type="entry name" value="Thioesterase/thiol ester dehydrase-isomerase"/>
    <property type="match status" value="1"/>
</dbReference>
<dbReference type="InterPro" id="IPR029069">
    <property type="entry name" value="HotDog_dom_sf"/>
</dbReference>
<dbReference type="GO" id="GO:0047617">
    <property type="term" value="F:fatty acyl-CoA hydrolase activity"/>
    <property type="evidence" value="ECO:0007669"/>
    <property type="project" value="TreeGrafter"/>
</dbReference>
<dbReference type="AlphaFoldDB" id="A0A381QU31"/>
<dbReference type="PIRSF" id="PIRSF003230">
    <property type="entry name" value="YbgC"/>
    <property type="match status" value="1"/>
</dbReference>
<dbReference type="PANTHER" id="PTHR31793">
    <property type="entry name" value="4-HYDROXYBENZOYL-COA THIOESTERASE FAMILY MEMBER"/>
    <property type="match status" value="1"/>
</dbReference>
<accession>A0A381QU31</accession>
<proteinExistence type="inferred from homology"/>
<comment type="similarity">
    <text evidence="1">Belongs to the 4-hydroxybenzoyl-CoA thioesterase family.</text>
</comment>
<dbReference type="NCBIfam" id="TIGR00051">
    <property type="entry name" value="YbgC/FadM family acyl-CoA thioesterase"/>
    <property type="match status" value="1"/>
</dbReference>
<evidence type="ECO:0008006" key="4">
    <source>
        <dbReference type="Google" id="ProtNLM"/>
    </source>
</evidence>
<dbReference type="EMBL" id="UINC01001507">
    <property type="protein sequence ID" value="SUZ82454.1"/>
    <property type="molecule type" value="Genomic_DNA"/>
</dbReference>
<dbReference type="InterPro" id="IPR050563">
    <property type="entry name" value="4-hydroxybenzoyl-CoA_TE"/>
</dbReference>
<organism evidence="3">
    <name type="scientific">marine metagenome</name>
    <dbReference type="NCBI Taxonomy" id="408172"/>
    <lineage>
        <taxon>unclassified sequences</taxon>
        <taxon>metagenomes</taxon>
        <taxon>ecological metagenomes</taxon>
    </lineage>
</organism>
<dbReference type="InterPro" id="IPR006684">
    <property type="entry name" value="YbgC/YbaW"/>
</dbReference>